<name>A0A2I0JKB9_PUNGR</name>
<evidence type="ECO:0008006" key="4">
    <source>
        <dbReference type="Google" id="ProtNLM"/>
    </source>
</evidence>
<sequence length="467" mass="51371">MSTVHPADLFQPQPTVPAVAPLPSMTVHVPAPTVFALPPQSVPIPATVYTAPPPTVLPTSNVSARAPIQSTETFPFLTLQSHGGLPYQFSQALNIPPPEPCTPSHVDPVASPAAFLPEAETEQERRIRRMEETIRPLQASKTRPDNNYGDCSLFPRSALDWFMSLRAEDILTWADLSRKFIDQYQYCTETPPTLLELSTKEMAHDQKFKEYATKWRAEAAKHIPSISEVQQIQLFHSTLRGVYYSHLLAHTSSFFDLIEARKKLDLGIKLGRMEGPTIKGEESAKKTSATPTSSSGRRGKEVPPPQGQSGGAVQSRPRRQYPSLPVPLSHIYQQLRASDKIGMVAPGPNFDPTIQDRSKQCEYHRGALGHTLDNCWKLQERIQEMIDAKELTFNAVRPPNVQANPLPDHGPSQGSSINMISICALGEDEGEQGGPSPFVIEYIPVEATVGFVGIGTPPTPFVIDIPV</sequence>
<organism evidence="2 3">
    <name type="scientific">Punica granatum</name>
    <name type="common">Pomegranate</name>
    <dbReference type="NCBI Taxonomy" id="22663"/>
    <lineage>
        <taxon>Eukaryota</taxon>
        <taxon>Viridiplantae</taxon>
        <taxon>Streptophyta</taxon>
        <taxon>Embryophyta</taxon>
        <taxon>Tracheophyta</taxon>
        <taxon>Spermatophyta</taxon>
        <taxon>Magnoliopsida</taxon>
        <taxon>eudicotyledons</taxon>
        <taxon>Gunneridae</taxon>
        <taxon>Pentapetalae</taxon>
        <taxon>rosids</taxon>
        <taxon>malvids</taxon>
        <taxon>Myrtales</taxon>
        <taxon>Lythraceae</taxon>
        <taxon>Punica</taxon>
    </lineage>
</organism>
<feature type="region of interest" description="Disordered" evidence="1">
    <location>
        <begin position="277"/>
        <end position="324"/>
    </location>
</feature>
<evidence type="ECO:0000313" key="3">
    <source>
        <dbReference type="Proteomes" id="UP000233551"/>
    </source>
</evidence>
<evidence type="ECO:0000313" key="2">
    <source>
        <dbReference type="EMBL" id="PKI56403.1"/>
    </source>
</evidence>
<evidence type="ECO:0000256" key="1">
    <source>
        <dbReference type="SAM" id="MobiDB-lite"/>
    </source>
</evidence>
<dbReference type="EMBL" id="PGOL01001600">
    <property type="protein sequence ID" value="PKI56403.1"/>
    <property type="molecule type" value="Genomic_DNA"/>
</dbReference>
<comment type="caution">
    <text evidence="2">The sequence shown here is derived from an EMBL/GenBank/DDBJ whole genome shotgun (WGS) entry which is preliminary data.</text>
</comment>
<dbReference type="Proteomes" id="UP000233551">
    <property type="component" value="Unassembled WGS sequence"/>
</dbReference>
<accession>A0A2I0JKB9</accession>
<feature type="compositionally biased region" description="Low complexity" evidence="1">
    <location>
        <begin position="286"/>
        <end position="295"/>
    </location>
</feature>
<dbReference type="PANTHER" id="PTHR32108">
    <property type="entry name" value="DNA-DIRECTED RNA POLYMERASE SUBUNIT ALPHA"/>
    <property type="match status" value="1"/>
</dbReference>
<gene>
    <name evidence="2" type="ORF">CRG98_023206</name>
</gene>
<reference evidence="2 3" key="1">
    <citation type="submission" date="2017-11" db="EMBL/GenBank/DDBJ databases">
        <title>De-novo sequencing of pomegranate (Punica granatum L.) genome.</title>
        <authorList>
            <person name="Akparov Z."/>
            <person name="Amiraslanov A."/>
            <person name="Hajiyeva S."/>
            <person name="Abbasov M."/>
            <person name="Kaur K."/>
            <person name="Hamwieh A."/>
            <person name="Solovyev V."/>
            <person name="Salamov A."/>
            <person name="Braich B."/>
            <person name="Kosarev P."/>
            <person name="Mahmoud A."/>
            <person name="Hajiyev E."/>
            <person name="Babayeva S."/>
            <person name="Izzatullayeva V."/>
            <person name="Mammadov A."/>
            <person name="Mammadov A."/>
            <person name="Sharifova S."/>
            <person name="Ojaghi J."/>
            <person name="Eynullazada K."/>
            <person name="Bayramov B."/>
            <person name="Abdulazimova A."/>
            <person name="Shahmuradov I."/>
        </authorList>
    </citation>
    <scope>NUCLEOTIDE SEQUENCE [LARGE SCALE GENOMIC DNA]</scope>
    <source>
        <strain evidence="3">cv. AG2017</strain>
        <tissue evidence="2">Leaf</tissue>
    </source>
</reference>
<dbReference type="AlphaFoldDB" id="A0A2I0JKB9"/>
<dbReference type="PANTHER" id="PTHR32108:SF9">
    <property type="entry name" value="REVERSE TRANSCRIPTASE RNASE H-LIKE DOMAIN-CONTAINING PROTEIN"/>
    <property type="match status" value="1"/>
</dbReference>
<proteinExistence type="predicted"/>
<keyword evidence="3" id="KW-1185">Reference proteome</keyword>
<protein>
    <recommendedName>
        <fullName evidence="4">Retrotransposon gag domain-containing protein</fullName>
    </recommendedName>
</protein>